<dbReference type="InterPro" id="IPR045750">
    <property type="entry name" value="DUF6178"/>
</dbReference>
<gene>
    <name evidence="2" type="primary">sorT</name>
</gene>
<evidence type="ECO:0000256" key="1">
    <source>
        <dbReference type="SAM" id="MobiDB-lite"/>
    </source>
</evidence>
<dbReference type="AlphaFoldDB" id="E5FNF5"/>
<feature type="compositionally biased region" description="Low complexity" evidence="1">
    <location>
        <begin position="554"/>
        <end position="581"/>
    </location>
</feature>
<feature type="region of interest" description="Disordered" evidence="1">
    <location>
        <begin position="552"/>
        <end position="597"/>
    </location>
</feature>
<dbReference type="EMBL" id="HM584908">
    <property type="protein sequence ID" value="ADN68494.1"/>
    <property type="molecule type" value="Genomic_DNA"/>
</dbReference>
<feature type="compositionally biased region" description="Basic residues" evidence="1">
    <location>
        <begin position="583"/>
        <end position="597"/>
    </location>
</feature>
<reference evidence="2" key="1">
    <citation type="journal article" date="2010" name="ChemBioChem">
        <title>Analysis of the sorangicin gene cluster reinforces the utility of a combined phylogenetic/retrobiosynthetic analysis for deciphering natural product assembly by trans-AT PKS.</title>
        <authorList>
            <person name="Irschik H."/>
            <person name="Kopp M."/>
            <person name="Weissman K.J."/>
            <person name="Buntin K."/>
            <person name="Piel J."/>
            <person name="Muller R."/>
        </authorList>
    </citation>
    <scope>NUCLEOTIDE SEQUENCE</scope>
    <source>
        <strain evidence="2">So ce12</strain>
    </source>
</reference>
<protein>
    <submittedName>
        <fullName evidence="2">SorT</fullName>
    </submittedName>
</protein>
<sequence length="597" mass="65403">MTTTLARSTHPRHLVARLLEQPDLVHLVQGLEAPVLTKLIRHIGLEDAGEIVALATTEQLKGIFDEDLWRSERPGKDETFDADRFGLWLEVMLEAGEAFAAQKIAELDEDFVTMALYKHVLVIDVDRLGVQMSSWERLSSLERGDDPDLIERALDNCPYQEFEEFRVIAMNHRSWDAIVQILVELDKEHHALLRALLERCCAMSSVYIEQYGGLYNVLTSEEMLESDAAAEREDRREQAGFVAPSAAVSFLGLARVTPLEELLQSRTYDAATRAHFRAVAAQPRPAAAASRWLATRDGKAAASAESVRSFLEVLREADILPPAAEPALLTAGEKHGDDLLFASAIREVMARDAELYAKRLMELSYLVNVLISGCSHEGRVFRPFEAVEAAICTCNLGLERLLGARAGRRKPSPDELASVMTEHDAVKMFMAGWNLLHHEVALVAADALRRTLATVAASPSDAQAARVIERVAAGLGADIDEGKPWRARGRLDRVKQALGDEATSVFRALLDEYPTLPRGVGAGARPRGGRRLRFISTAAQIQDIQALLKRPEGAGAKAAKRSAPADAPAKAAKRSAPADAPAKPRRKRPPAGSGRKK</sequence>
<accession>E5FNF5</accession>
<name>E5FNF5_SORCE</name>
<dbReference type="Pfam" id="PF19676">
    <property type="entry name" value="DUF6178"/>
    <property type="match status" value="1"/>
</dbReference>
<evidence type="ECO:0000313" key="2">
    <source>
        <dbReference type="EMBL" id="ADN68494.1"/>
    </source>
</evidence>
<organism evidence="2">
    <name type="scientific">Sorangium cellulosum</name>
    <name type="common">Polyangium cellulosum</name>
    <dbReference type="NCBI Taxonomy" id="56"/>
    <lineage>
        <taxon>Bacteria</taxon>
        <taxon>Pseudomonadati</taxon>
        <taxon>Myxococcota</taxon>
        <taxon>Polyangia</taxon>
        <taxon>Polyangiales</taxon>
        <taxon>Polyangiaceae</taxon>
        <taxon>Sorangium</taxon>
    </lineage>
</organism>
<proteinExistence type="predicted"/>